<dbReference type="Proteomes" id="UP000694547">
    <property type="component" value="Chromosome 19"/>
</dbReference>
<keyword evidence="3" id="KW-0646">Protease inhibitor</keyword>
<dbReference type="GO" id="GO:0005576">
    <property type="term" value="C:extracellular region"/>
    <property type="evidence" value="ECO:0007669"/>
    <property type="project" value="UniProtKB-SubCell"/>
</dbReference>
<evidence type="ECO:0000256" key="4">
    <source>
        <dbReference type="ARBA" id="ARBA00022900"/>
    </source>
</evidence>
<keyword evidence="2" id="KW-0964">Secreted</keyword>
<name>A0A8C8UH71_PERMB</name>
<dbReference type="SUPFAM" id="SSF100895">
    <property type="entry name" value="Kazal-type serine protease inhibitors"/>
    <property type="match status" value="1"/>
</dbReference>
<reference evidence="7" key="3">
    <citation type="submission" date="2025-09" db="UniProtKB">
        <authorList>
            <consortium name="Ensembl"/>
        </authorList>
    </citation>
    <scope>IDENTIFICATION</scope>
</reference>
<dbReference type="PRINTS" id="PR00290">
    <property type="entry name" value="KAZALINHBTR"/>
</dbReference>
<dbReference type="GeneTree" id="ENSGT00960000192222"/>
<proteinExistence type="predicted"/>
<dbReference type="PROSITE" id="PS00282">
    <property type="entry name" value="KAZAL_1"/>
    <property type="match status" value="1"/>
</dbReference>
<evidence type="ECO:0000256" key="1">
    <source>
        <dbReference type="ARBA" id="ARBA00004613"/>
    </source>
</evidence>
<dbReference type="PROSITE" id="PS51465">
    <property type="entry name" value="KAZAL_2"/>
    <property type="match status" value="1"/>
</dbReference>
<evidence type="ECO:0000256" key="3">
    <source>
        <dbReference type="ARBA" id="ARBA00022690"/>
    </source>
</evidence>
<evidence type="ECO:0000259" key="6">
    <source>
        <dbReference type="PROSITE" id="PS51465"/>
    </source>
</evidence>
<dbReference type="PANTHER" id="PTHR47499">
    <property type="entry name" value="SERINE PROTEASE INHIBITOR KAZAL-TYPE 7 SPINK7"/>
    <property type="match status" value="1"/>
</dbReference>
<keyword evidence="5" id="KW-1015">Disulfide bond</keyword>
<protein>
    <recommendedName>
        <fullName evidence="6">Kazal-like domain-containing protein</fullName>
    </recommendedName>
</protein>
<dbReference type="PANTHER" id="PTHR47499:SF1">
    <property type="entry name" value="SERINE PROTEASE INHIBITOR KAZAL-TYPE 7"/>
    <property type="match status" value="1"/>
</dbReference>
<dbReference type="Pfam" id="PF00050">
    <property type="entry name" value="Kazal_1"/>
    <property type="match status" value="1"/>
</dbReference>
<feature type="domain" description="Kazal-like" evidence="6">
    <location>
        <begin position="24"/>
        <end position="84"/>
    </location>
</feature>
<evidence type="ECO:0000313" key="8">
    <source>
        <dbReference type="Proteomes" id="UP000694547"/>
    </source>
</evidence>
<accession>A0A8C8UH71</accession>
<reference evidence="7 8" key="1">
    <citation type="submission" date="2018-10" db="EMBL/GenBank/DDBJ databases">
        <title>Improved assembly of the deer mouse Peromyscus maniculatus genome.</title>
        <authorList>
            <person name="Lassance J.-M."/>
            <person name="Hoekstra H.E."/>
        </authorList>
    </citation>
    <scope>NUCLEOTIDE SEQUENCE [LARGE SCALE GENOMIC DNA]</scope>
</reference>
<dbReference type="InterPro" id="IPR050159">
    <property type="entry name" value="Kazal-type_SerProtInhib"/>
</dbReference>
<dbReference type="Gene3D" id="3.30.60.30">
    <property type="match status" value="1"/>
</dbReference>
<dbReference type="InterPro" id="IPR036058">
    <property type="entry name" value="Kazal_dom_sf"/>
</dbReference>
<dbReference type="InterPro" id="IPR002350">
    <property type="entry name" value="Kazal_dom"/>
</dbReference>
<evidence type="ECO:0000313" key="7">
    <source>
        <dbReference type="Ensembl" id="ENSPEMP00000029258.1"/>
    </source>
</evidence>
<keyword evidence="4" id="KW-0722">Serine protease inhibitor</keyword>
<sequence>LLLTGVLNLHQCLLHLDVGTSHHEQGGQCCFLPHGYCTREYLPVCGTDGYTYGNRCMFCIAHRKRSILSETAKYYYLLDGKKGEVRITEAKSKNGER</sequence>
<dbReference type="AlphaFoldDB" id="A0A8C8UH71"/>
<evidence type="ECO:0000256" key="5">
    <source>
        <dbReference type="ARBA" id="ARBA00023157"/>
    </source>
</evidence>
<dbReference type="Ensembl" id="ENSPEMT00000039765.1">
    <property type="protein sequence ID" value="ENSPEMP00000029258.1"/>
    <property type="gene ID" value="ENSPEMG00000026542.1"/>
</dbReference>
<dbReference type="InterPro" id="IPR001239">
    <property type="entry name" value="Prot_inh_Kazal-m"/>
</dbReference>
<dbReference type="SMART" id="SM00280">
    <property type="entry name" value="KAZAL"/>
    <property type="match status" value="1"/>
</dbReference>
<reference evidence="7" key="2">
    <citation type="submission" date="2025-08" db="UniProtKB">
        <authorList>
            <consortium name="Ensembl"/>
        </authorList>
    </citation>
    <scope>IDENTIFICATION</scope>
</reference>
<keyword evidence="8" id="KW-1185">Reference proteome</keyword>
<dbReference type="GO" id="GO:0004867">
    <property type="term" value="F:serine-type endopeptidase inhibitor activity"/>
    <property type="evidence" value="ECO:0007669"/>
    <property type="project" value="UniProtKB-KW"/>
</dbReference>
<comment type="subcellular location">
    <subcellularLocation>
        <location evidence="1">Secreted</location>
    </subcellularLocation>
</comment>
<evidence type="ECO:0000256" key="2">
    <source>
        <dbReference type="ARBA" id="ARBA00022525"/>
    </source>
</evidence>
<organism evidence="7 8">
    <name type="scientific">Peromyscus maniculatus bairdii</name>
    <name type="common">Prairie deer mouse</name>
    <dbReference type="NCBI Taxonomy" id="230844"/>
    <lineage>
        <taxon>Eukaryota</taxon>
        <taxon>Metazoa</taxon>
        <taxon>Chordata</taxon>
        <taxon>Craniata</taxon>
        <taxon>Vertebrata</taxon>
        <taxon>Euteleostomi</taxon>
        <taxon>Mammalia</taxon>
        <taxon>Eutheria</taxon>
        <taxon>Euarchontoglires</taxon>
        <taxon>Glires</taxon>
        <taxon>Rodentia</taxon>
        <taxon>Myomorpha</taxon>
        <taxon>Muroidea</taxon>
        <taxon>Cricetidae</taxon>
        <taxon>Neotominae</taxon>
        <taxon>Peromyscus</taxon>
    </lineage>
</organism>